<dbReference type="InterPro" id="IPR013320">
    <property type="entry name" value="ConA-like_dom_sf"/>
</dbReference>
<dbReference type="EMBL" id="AP025028">
    <property type="protein sequence ID" value="BDA79398.1"/>
    <property type="molecule type" value="Genomic_DNA"/>
</dbReference>
<name>A0ABM7USS6_9LEPT</name>
<proteinExistence type="predicted"/>
<dbReference type="RefSeq" id="WP_135354844.1">
    <property type="nucleotide sequence ID" value="NZ_AP025028.1"/>
</dbReference>
<sequence length="823" mass="90744">MVNQVEKDGVIDYPIYKGQTLNQVWSIIPNPNGPSVTPDNGFLHYQVTNQPLENQKVSVTINTPLPVGSTGSLLAFRVRANTIQGTEVKFELANTITLMFYDGTVNWKYWNGTSFEQLAVSSIQSDGKWHDIVMIFSSSSISLLEDGNRLFTWGGQVGQQINPMFHVIGYTRGCSLSFDVGDIYSVPSTYAPGVNTPWDYSFSENCDPVSEAMKFRIGGGGSKVSFGNGYARFSAFPLTQVNQWSFLDIVQKAPVKSILIYRLRVNESGGSETKITLPGDNILRLTGVAGATASWNRYDRDFVQLAKSDITAGKSEYSIVTIVTTKTSISLFENGVWKYDRVYGTVSEWNPGLAVQHLDTNTNVSVDVGGIRVLPGIKPPELLAIDLQDSVLCFFPLKNTLENIACNCDGLKVVRGTPKYVQGKFGSALDFSANDTVIEIPSLPMSASPSYTLSVWVKINAYPASGQLTGIAGALLLDSNGKLNFKFLYNLKSVYQNQIFQSASPISKGEWHNIIVSYSYEETRLGIYVDGKVDSIFYLDSTIASASAIIPGYFNIGSFQNSYNGNYVILNGAVGDFIIFSNHVHQQTINMLANVQSAQGNLALIPGVWAIGLVLAPLVGYFSYLIQTTTYRPPVPTPPQYLSLQEVVNRIVQSVGKPARVGARVSRSQLQIPDDYHIFLDIGGEGELDVHGFKSGFWNAININEIDKVEAGGPSPMYGKPIQYIVQVQKWTTNPGYPFEDNFADKIAMIGSPLTRKNVEEIARVIRKNGEIHLWITEPIDYPEAVKDLAKKVNSSVEVLPEIPRFKDNNNGVQYRRIVARKP</sequence>
<keyword evidence="1" id="KW-1133">Transmembrane helix</keyword>
<evidence type="ECO:0008006" key="4">
    <source>
        <dbReference type="Google" id="ProtNLM"/>
    </source>
</evidence>
<gene>
    <name evidence="2" type="ORF">LPTSP3_g23280</name>
</gene>
<dbReference type="SUPFAM" id="SSF49899">
    <property type="entry name" value="Concanavalin A-like lectins/glucanases"/>
    <property type="match status" value="2"/>
</dbReference>
<keyword evidence="3" id="KW-1185">Reference proteome</keyword>
<keyword evidence="1" id="KW-0472">Membrane</keyword>
<reference evidence="2 3" key="1">
    <citation type="submission" date="2021-08" db="EMBL/GenBank/DDBJ databases">
        <title>Complete genome sequence of Leptospira kobayashii strain E30.</title>
        <authorList>
            <person name="Nakao R."/>
            <person name="Nakamura S."/>
            <person name="Masuzawa T."/>
            <person name="Koizumi N."/>
        </authorList>
    </citation>
    <scope>NUCLEOTIDE SEQUENCE [LARGE SCALE GENOMIC DNA]</scope>
    <source>
        <strain evidence="2 3">E30</strain>
    </source>
</reference>
<protein>
    <recommendedName>
        <fullName evidence="4">Concanavalin A-like lectin/glucanases family protein</fullName>
    </recommendedName>
</protein>
<evidence type="ECO:0000256" key="1">
    <source>
        <dbReference type="SAM" id="Phobius"/>
    </source>
</evidence>
<dbReference type="Gene3D" id="2.60.120.200">
    <property type="match status" value="1"/>
</dbReference>
<feature type="transmembrane region" description="Helical" evidence="1">
    <location>
        <begin position="602"/>
        <end position="624"/>
    </location>
</feature>
<evidence type="ECO:0000313" key="2">
    <source>
        <dbReference type="EMBL" id="BDA79398.1"/>
    </source>
</evidence>
<dbReference type="Pfam" id="PF13385">
    <property type="entry name" value="Laminin_G_3"/>
    <property type="match status" value="1"/>
</dbReference>
<keyword evidence="1" id="KW-0812">Transmembrane</keyword>
<dbReference type="Proteomes" id="UP000245263">
    <property type="component" value="Chromosome 1"/>
</dbReference>
<accession>A0ABM7USS6</accession>
<organism evidence="2 3">
    <name type="scientific">Leptospira kobayashii</name>
    <dbReference type="NCBI Taxonomy" id="1917830"/>
    <lineage>
        <taxon>Bacteria</taxon>
        <taxon>Pseudomonadati</taxon>
        <taxon>Spirochaetota</taxon>
        <taxon>Spirochaetia</taxon>
        <taxon>Leptospirales</taxon>
        <taxon>Leptospiraceae</taxon>
        <taxon>Leptospira</taxon>
    </lineage>
</organism>
<evidence type="ECO:0000313" key="3">
    <source>
        <dbReference type="Proteomes" id="UP000245263"/>
    </source>
</evidence>